<proteinExistence type="predicted"/>
<reference evidence="2" key="1">
    <citation type="journal article" date="2022" name="Mol. Ecol. Resour.">
        <title>The genomes of chicory, endive, great burdock and yacon provide insights into Asteraceae palaeo-polyploidization history and plant inulin production.</title>
        <authorList>
            <person name="Fan W."/>
            <person name="Wang S."/>
            <person name="Wang H."/>
            <person name="Wang A."/>
            <person name="Jiang F."/>
            <person name="Liu H."/>
            <person name="Zhao H."/>
            <person name="Xu D."/>
            <person name="Zhang Y."/>
        </authorList>
    </citation>
    <scope>NUCLEOTIDE SEQUENCE [LARGE SCALE GENOMIC DNA]</scope>
    <source>
        <strain evidence="2">cv. Punajuju</strain>
    </source>
</reference>
<evidence type="ECO:0000313" key="1">
    <source>
        <dbReference type="EMBL" id="KAI3781649.1"/>
    </source>
</evidence>
<keyword evidence="2" id="KW-1185">Reference proteome</keyword>
<dbReference type="EMBL" id="CM042010">
    <property type="protein sequence ID" value="KAI3781649.1"/>
    <property type="molecule type" value="Genomic_DNA"/>
</dbReference>
<accession>A0ACB9GDQ3</accession>
<protein>
    <submittedName>
        <fullName evidence="1">Uncharacterized protein</fullName>
    </submittedName>
</protein>
<gene>
    <name evidence="1" type="ORF">L2E82_11669</name>
</gene>
<name>A0ACB9GDQ3_CICIN</name>
<dbReference type="Proteomes" id="UP001055811">
    <property type="component" value="Linkage Group LG02"/>
</dbReference>
<reference evidence="1 2" key="2">
    <citation type="journal article" date="2022" name="Mol. Ecol. Resour.">
        <title>The genomes of chicory, endive, great burdock and yacon provide insights into Asteraceae paleo-polyploidization history and plant inulin production.</title>
        <authorList>
            <person name="Fan W."/>
            <person name="Wang S."/>
            <person name="Wang H."/>
            <person name="Wang A."/>
            <person name="Jiang F."/>
            <person name="Liu H."/>
            <person name="Zhao H."/>
            <person name="Xu D."/>
            <person name="Zhang Y."/>
        </authorList>
    </citation>
    <scope>NUCLEOTIDE SEQUENCE [LARGE SCALE GENOMIC DNA]</scope>
    <source>
        <strain evidence="2">cv. Punajuju</strain>
        <tissue evidence="1">Leaves</tissue>
    </source>
</reference>
<organism evidence="1 2">
    <name type="scientific">Cichorium intybus</name>
    <name type="common">Chicory</name>
    <dbReference type="NCBI Taxonomy" id="13427"/>
    <lineage>
        <taxon>Eukaryota</taxon>
        <taxon>Viridiplantae</taxon>
        <taxon>Streptophyta</taxon>
        <taxon>Embryophyta</taxon>
        <taxon>Tracheophyta</taxon>
        <taxon>Spermatophyta</taxon>
        <taxon>Magnoliopsida</taxon>
        <taxon>eudicotyledons</taxon>
        <taxon>Gunneridae</taxon>
        <taxon>Pentapetalae</taxon>
        <taxon>asterids</taxon>
        <taxon>campanulids</taxon>
        <taxon>Asterales</taxon>
        <taxon>Asteraceae</taxon>
        <taxon>Cichorioideae</taxon>
        <taxon>Cichorieae</taxon>
        <taxon>Cichoriinae</taxon>
        <taxon>Cichorium</taxon>
    </lineage>
</organism>
<comment type="caution">
    <text evidence="1">The sequence shown here is derived from an EMBL/GenBank/DDBJ whole genome shotgun (WGS) entry which is preliminary data.</text>
</comment>
<sequence>MTTINKRDNRFDASKGLRIPHTSFAEAVLGIKQASEVVKNEQKLFNASNQELCDSQPEITLQDISHEINGKLLMDPVFIPQSFTRVNDQSGKNNDIIDSDEDESDEFEDSDDEMPEGELPEDFSGEEDERSSDESVVQESNFEEPVFEDTHASPIEIIKKAEMANGNLREIYDSNPVNTEPKSVEEAQSPSVEARLKSPPENLKEKSNGSEPQSKKGVIRMEDLPEELNGISTDLKILLSRSTPIKEKLEKVSNSKSPNSDKQ</sequence>
<evidence type="ECO:0000313" key="2">
    <source>
        <dbReference type="Proteomes" id="UP001055811"/>
    </source>
</evidence>